<sequence length="141" mass="16278">MKDFNIYRNNEVKLTSGFSSDYEKLLRETGSTTVNGLLVTLIGKETSLAKKIMNGQDFILDKSEKKIVSEALEKHIDSKLNGFRNANEDDPYNKVIYKGKTYRSNTKGLDFQSERDLVRAMSLYNKFFDPNDEDIIEIRYS</sequence>
<evidence type="ECO:0000313" key="2">
    <source>
        <dbReference type="Proteomes" id="UP001059844"/>
    </source>
</evidence>
<organism evidence="1 2">
    <name type="scientific">Flavobacterium cerinum</name>
    <dbReference type="NCBI Taxonomy" id="2502784"/>
    <lineage>
        <taxon>Bacteria</taxon>
        <taxon>Pseudomonadati</taxon>
        <taxon>Bacteroidota</taxon>
        <taxon>Flavobacteriia</taxon>
        <taxon>Flavobacteriales</taxon>
        <taxon>Flavobacteriaceae</taxon>
        <taxon>Flavobacterium</taxon>
    </lineage>
</organism>
<reference evidence="1" key="1">
    <citation type="submission" date="2022-07" db="EMBL/GenBank/DDBJ databases">
        <title>Isolation, identification, and degradation of a PFOSA degrading strain from sewage treatment plant.</title>
        <authorList>
            <person name="Zhang L."/>
            <person name="Huo Y."/>
        </authorList>
    </citation>
    <scope>NUCLEOTIDE SEQUENCE</scope>
    <source>
        <strain evidence="1">C1</strain>
    </source>
</reference>
<proteinExistence type="predicted"/>
<name>A0ABY5IU16_9FLAO</name>
<dbReference type="EMBL" id="CP101751">
    <property type="protein sequence ID" value="UUC46332.1"/>
    <property type="molecule type" value="Genomic_DNA"/>
</dbReference>
<protein>
    <submittedName>
        <fullName evidence="1">Uncharacterized protein</fullName>
    </submittedName>
</protein>
<keyword evidence="2" id="KW-1185">Reference proteome</keyword>
<dbReference type="RefSeq" id="WP_256551999.1">
    <property type="nucleotide sequence ID" value="NZ_CP101751.1"/>
</dbReference>
<gene>
    <name evidence="1" type="ORF">NOX80_03810</name>
</gene>
<accession>A0ABY5IU16</accession>
<dbReference type="Proteomes" id="UP001059844">
    <property type="component" value="Chromosome"/>
</dbReference>
<evidence type="ECO:0000313" key="1">
    <source>
        <dbReference type="EMBL" id="UUC46332.1"/>
    </source>
</evidence>